<dbReference type="PANTHER" id="PTHR22835:SF158">
    <property type="entry name" value="GDSL ESTERASE_LIPASE LIP-4-LIKE ISOFORM X1"/>
    <property type="match status" value="1"/>
</dbReference>
<dbReference type="InterPro" id="IPR001087">
    <property type="entry name" value="GDSL"/>
</dbReference>
<accession>A0AAW2L1R0</accession>
<feature type="chain" id="PRO_5043744196" evidence="3">
    <location>
        <begin position="24"/>
        <end position="141"/>
    </location>
</feature>
<evidence type="ECO:0000256" key="2">
    <source>
        <dbReference type="ARBA" id="ARBA00023180"/>
    </source>
</evidence>
<dbReference type="EMBL" id="JACGWJ010000026">
    <property type="protein sequence ID" value="KAL0312739.1"/>
    <property type="molecule type" value="Genomic_DNA"/>
</dbReference>
<dbReference type="InterPro" id="IPR036514">
    <property type="entry name" value="SGNH_hydro_sf"/>
</dbReference>
<dbReference type="PANTHER" id="PTHR22835">
    <property type="entry name" value="ZINC FINGER FYVE DOMAIN CONTAINING PROTEIN"/>
    <property type="match status" value="1"/>
</dbReference>
<keyword evidence="2" id="KW-0325">Glycoprotein</keyword>
<organism evidence="4">
    <name type="scientific">Sesamum radiatum</name>
    <name type="common">Black benniseed</name>
    <dbReference type="NCBI Taxonomy" id="300843"/>
    <lineage>
        <taxon>Eukaryota</taxon>
        <taxon>Viridiplantae</taxon>
        <taxon>Streptophyta</taxon>
        <taxon>Embryophyta</taxon>
        <taxon>Tracheophyta</taxon>
        <taxon>Spermatophyta</taxon>
        <taxon>Magnoliopsida</taxon>
        <taxon>eudicotyledons</taxon>
        <taxon>Gunneridae</taxon>
        <taxon>Pentapetalae</taxon>
        <taxon>asterids</taxon>
        <taxon>lamiids</taxon>
        <taxon>Lamiales</taxon>
        <taxon>Pedaliaceae</taxon>
        <taxon>Sesamum</taxon>
    </lineage>
</organism>
<feature type="signal peptide" evidence="3">
    <location>
        <begin position="1"/>
        <end position="23"/>
    </location>
</feature>
<proteinExistence type="inferred from homology"/>
<feature type="non-terminal residue" evidence="4">
    <location>
        <position position="141"/>
    </location>
</feature>
<keyword evidence="3" id="KW-0732">Signal</keyword>
<sequence length="141" mass="15502">MEGKRGSVLGLLAFLASLPFVVPLCNKNRPVIFNFGDSNSDTGGLSAGLGTRLGYPYRRTFFKRPTGRATDGRLVIDFLSEYLGSNYLNPYLDALQPNFTNGANFAIVGAATQVGFVPFNLSIEILQFKRFHCRSLDLNSQ</sequence>
<name>A0AAW2L1R0_SESRA</name>
<dbReference type="AlphaFoldDB" id="A0AAW2L1R0"/>
<protein>
    <submittedName>
        <fullName evidence="4">GDSL esterase/lipase</fullName>
    </submittedName>
</protein>
<reference evidence="4" key="2">
    <citation type="journal article" date="2024" name="Plant">
        <title>Genomic evolution and insights into agronomic trait innovations of Sesamum species.</title>
        <authorList>
            <person name="Miao H."/>
            <person name="Wang L."/>
            <person name="Qu L."/>
            <person name="Liu H."/>
            <person name="Sun Y."/>
            <person name="Le M."/>
            <person name="Wang Q."/>
            <person name="Wei S."/>
            <person name="Zheng Y."/>
            <person name="Lin W."/>
            <person name="Duan Y."/>
            <person name="Cao H."/>
            <person name="Xiong S."/>
            <person name="Wang X."/>
            <person name="Wei L."/>
            <person name="Li C."/>
            <person name="Ma Q."/>
            <person name="Ju M."/>
            <person name="Zhao R."/>
            <person name="Li G."/>
            <person name="Mu C."/>
            <person name="Tian Q."/>
            <person name="Mei H."/>
            <person name="Zhang T."/>
            <person name="Gao T."/>
            <person name="Zhang H."/>
        </authorList>
    </citation>
    <scope>NUCLEOTIDE SEQUENCE</scope>
    <source>
        <strain evidence="4">G02</strain>
    </source>
</reference>
<evidence type="ECO:0000313" key="4">
    <source>
        <dbReference type="EMBL" id="KAL0312739.1"/>
    </source>
</evidence>
<comment type="similarity">
    <text evidence="1">Belongs to the 'GDSL' lipolytic enzyme family.</text>
</comment>
<reference evidence="4" key="1">
    <citation type="submission" date="2020-06" db="EMBL/GenBank/DDBJ databases">
        <authorList>
            <person name="Li T."/>
            <person name="Hu X."/>
            <person name="Zhang T."/>
            <person name="Song X."/>
            <person name="Zhang H."/>
            <person name="Dai N."/>
            <person name="Sheng W."/>
            <person name="Hou X."/>
            <person name="Wei L."/>
        </authorList>
    </citation>
    <scope>NUCLEOTIDE SEQUENCE</scope>
    <source>
        <strain evidence="4">G02</strain>
        <tissue evidence="4">Leaf</tissue>
    </source>
</reference>
<dbReference type="Pfam" id="PF00657">
    <property type="entry name" value="Lipase_GDSL"/>
    <property type="match status" value="1"/>
</dbReference>
<evidence type="ECO:0000256" key="1">
    <source>
        <dbReference type="ARBA" id="ARBA00008668"/>
    </source>
</evidence>
<dbReference type="GO" id="GO:0016788">
    <property type="term" value="F:hydrolase activity, acting on ester bonds"/>
    <property type="evidence" value="ECO:0007669"/>
    <property type="project" value="InterPro"/>
</dbReference>
<evidence type="ECO:0000256" key="3">
    <source>
        <dbReference type="SAM" id="SignalP"/>
    </source>
</evidence>
<dbReference type="Gene3D" id="3.40.50.1110">
    <property type="entry name" value="SGNH hydrolase"/>
    <property type="match status" value="1"/>
</dbReference>
<gene>
    <name evidence="4" type="ORF">Sradi_5673200</name>
</gene>
<comment type="caution">
    <text evidence="4">The sequence shown here is derived from an EMBL/GenBank/DDBJ whole genome shotgun (WGS) entry which is preliminary data.</text>
</comment>